<dbReference type="InterPro" id="IPR018392">
    <property type="entry name" value="LysM"/>
</dbReference>
<evidence type="ECO:0000313" key="2">
    <source>
        <dbReference type="EMBL" id="ACA39281.1"/>
    </source>
</evidence>
<dbReference type="AlphaFoldDB" id="B1HRJ6"/>
<dbReference type="Pfam" id="PF01476">
    <property type="entry name" value="LysM"/>
    <property type="match status" value="1"/>
</dbReference>
<dbReference type="HOGENOM" id="CLU_1650084_0_0_9"/>
<dbReference type="EMBL" id="CP000817">
    <property type="protein sequence ID" value="ACA39281.1"/>
    <property type="molecule type" value="Genomic_DNA"/>
</dbReference>
<reference evidence="2 3" key="1">
    <citation type="journal article" date="2008" name="J. Bacteriol.">
        <title>Complete genome sequence of the mosquitocidal bacterium Bacillus sphaericus C3-41 and comparison with those of closely related Bacillus species.</title>
        <authorList>
            <person name="Hu X."/>
            <person name="Fan W."/>
            <person name="Han B."/>
            <person name="Liu H."/>
            <person name="Zheng D."/>
            <person name="Li Q."/>
            <person name="Dong W."/>
            <person name="Yan J."/>
            <person name="Gao M."/>
            <person name="Berry C."/>
            <person name="Yuan Z."/>
        </authorList>
    </citation>
    <scope>NUCLEOTIDE SEQUENCE [LARGE SCALE GENOMIC DNA]</scope>
    <source>
        <strain evidence="2 3">C3-41</strain>
    </source>
</reference>
<dbReference type="KEGG" id="lsp:Bsph_1685"/>
<sequence>MIAHLFFLISFFLFDSITECEHVCKHRFEKCLTKTFVRFIMGTYIPNKHSRKEVIMMKWLKKNTHITILLGACLLFASYLYITDPGDVNYAEIQIEHGDSLWSLAEQYRGKMSKEDWIKLVKSENELADIKIVAGKSLVIPVLSDQASPIKTIEIARNEQ</sequence>
<organism evidence="2 3">
    <name type="scientific">Lysinibacillus sphaericus (strain C3-41)</name>
    <dbReference type="NCBI Taxonomy" id="444177"/>
    <lineage>
        <taxon>Bacteria</taxon>
        <taxon>Bacillati</taxon>
        <taxon>Bacillota</taxon>
        <taxon>Bacilli</taxon>
        <taxon>Bacillales</taxon>
        <taxon>Bacillaceae</taxon>
        <taxon>Lysinibacillus</taxon>
    </lineage>
</organism>
<dbReference type="InterPro" id="IPR036779">
    <property type="entry name" value="LysM_dom_sf"/>
</dbReference>
<protein>
    <recommendedName>
        <fullName evidence="1">LysM domain-containing protein</fullName>
    </recommendedName>
</protein>
<evidence type="ECO:0000259" key="1">
    <source>
        <dbReference type="PROSITE" id="PS51782"/>
    </source>
</evidence>
<dbReference type="Gene3D" id="3.10.350.10">
    <property type="entry name" value="LysM domain"/>
    <property type="match status" value="1"/>
</dbReference>
<gene>
    <name evidence="2" type="ordered locus">Bsph_1685</name>
</gene>
<dbReference type="PROSITE" id="PS51782">
    <property type="entry name" value="LYSM"/>
    <property type="match status" value="1"/>
</dbReference>
<feature type="domain" description="LysM" evidence="1">
    <location>
        <begin position="91"/>
        <end position="140"/>
    </location>
</feature>
<accession>B1HRJ6</accession>
<name>B1HRJ6_LYSSC</name>
<proteinExistence type="predicted"/>
<dbReference type="Proteomes" id="UP000002164">
    <property type="component" value="Chromosome"/>
</dbReference>
<dbReference type="EnsemblBacteria" id="ACA39281">
    <property type="protein sequence ID" value="ACA39281"/>
    <property type="gene ID" value="Bsph_1685"/>
</dbReference>
<evidence type="ECO:0000313" key="3">
    <source>
        <dbReference type="Proteomes" id="UP000002164"/>
    </source>
</evidence>